<dbReference type="GO" id="GO:0016491">
    <property type="term" value="F:oxidoreductase activity"/>
    <property type="evidence" value="ECO:0007669"/>
    <property type="project" value="UniProtKB-KW"/>
</dbReference>
<sequence>MGNRNTAKYSVNPDIHIVGRNKASAEKVLAELRAANPNGSYHFHECDISLLSNGRTLATTLAHQLPKINLLVLTAGILSFRGRTETSEGHDVKMVLHYYSRMLFIDALLPNLQAVATDRREGTARVMSVLNSMKSDHRNLLWNDLDLKKTYTPASAKIHSISMTDVALHVKFARLHPSISFQHCYPSVVSRDLYRGLPWYASGLQALQVSSESSSELARGIALSISLTRFGMTP</sequence>
<dbReference type="SUPFAM" id="SSF51735">
    <property type="entry name" value="NAD(P)-binding Rossmann-fold domains"/>
    <property type="match status" value="1"/>
</dbReference>
<comment type="caution">
    <text evidence="2">The sequence shown here is derived from an EMBL/GenBank/DDBJ whole genome shotgun (WGS) entry which is preliminary data.</text>
</comment>
<reference evidence="2" key="1">
    <citation type="submission" date="2019-07" db="EMBL/GenBank/DDBJ databases">
        <authorList>
            <person name="Palmer J.M."/>
        </authorList>
    </citation>
    <scope>NUCLEOTIDE SEQUENCE</scope>
    <source>
        <strain evidence="2">PC9</strain>
    </source>
</reference>
<proteinExistence type="predicted"/>
<dbReference type="OrthoDB" id="2898509at2759"/>
<gene>
    <name evidence="2" type="ORF">PC9H_006938</name>
</gene>
<dbReference type="PANTHER" id="PTHR47534:SF3">
    <property type="entry name" value="ALCOHOL DEHYDROGENASE-LIKE C-TERMINAL DOMAIN-CONTAINING PROTEIN"/>
    <property type="match status" value="1"/>
</dbReference>
<dbReference type="VEuPathDB" id="FungiDB:PC9H_006938"/>
<evidence type="ECO:0000256" key="1">
    <source>
        <dbReference type="ARBA" id="ARBA00023002"/>
    </source>
</evidence>
<dbReference type="AlphaFoldDB" id="A0A8H6ZYV1"/>
<dbReference type="InterPro" id="IPR036291">
    <property type="entry name" value="NAD(P)-bd_dom_sf"/>
</dbReference>
<dbReference type="Proteomes" id="UP000623687">
    <property type="component" value="Unassembled WGS sequence"/>
</dbReference>
<accession>A0A8H6ZYV1</accession>
<keyword evidence="3" id="KW-1185">Reference proteome</keyword>
<protein>
    <submittedName>
        <fullName evidence="2">Uncharacterized protein</fullName>
    </submittedName>
</protein>
<dbReference type="InterPro" id="IPR052228">
    <property type="entry name" value="Sec_Metab_Biosynth_Oxidored"/>
</dbReference>
<dbReference type="GeneID" id="59376756"/>
<dbReference type="Gene3D" id="3.40.50.720">
    <property type="entry name" value="NAD(P)-binding Rossmann-like Domain"/>
    <property type="match status" value="1"/>
</dbReference>
<dbReference type="PANTHER" id="PTHR47534">
    <property type="entry name" value="YALI0E05731P"/>
    <property type="match status" value="1"/>
</dbReference>
<evidence type="ECO:0000313" key="3">
    <source>
        <dbReference type="Proteomes" id="UP000623687"/>
    </source>
</evidence>
<dbReference type="RefSeq" id="XP_036632495.1">
    <property type="nucleotide sequence ID" value="XM_036776476.1"/>
</dbReference>
<dbReference type="EMBL" id="JACETU010000004">
    <property type="protein sequence ID" value="KAF7431217.1"/>
    <property type="molecule type" value="Genomic_DNA"/>
</dbReference>
<dbReference type="InterPro" id="IPR002347">
    <property type="entry name" value="SDR_fam"/>
</dbReference>
<name>A0A8H6ZYV1_PLEOS</name>
<dbReference type="Pfam" id="PF00106">
    <property type="entry name" value="adh_short"/>
    <property type="match status" value="1"/>
</dbReference>
<evidence type="ECO:0000313" key="2">
    <source>
        <dbReference type="EMBL" id="KAF7431217.1"/>
    </source>
</evidence>
<organism evidence="2 3">
    <name type="scientific">Pleurotus ostreatus</name>
    <name type="common">Oyster mushroom</name>
    <name type="synonym">White-rot fungus</name>
    <dbReference type="NCBI Taxonomy" id="5322"/>
    <lineage>
        <taxon>Eukaryota</taxon>
        <taxon>Fungi</taxon>
        <taxon>Dikarya</taxon>
        <taxon>Basidiomycota</taxon>
        <taxon>Agaricomycotina</taxon>
        <taxon>Agaricomycetes</taxon>
        <taxon>Agaricomycetidae</taxon>
        <taxon>Agaricales</taxon>
        <taxon>Pleurotineae</taxon>
        <taxon>Pleurotaceae</taxon>
        <taxon>Pleurotus</taxon>
    </lineage>
</organism>
<keyword evidence="1" id="KW-0560">Oxidoreductase</keyword>